<dbReference type="GO" id="GO:0005737">
    <property type="term" value="C:cytoplasm"/>
    <property type="evidence" value="ECO:0007669"/>
    <property type="project" value="UniProtKB-ARBA"/>
</dbReference>
<dbReference type="OrthoDB" id="1930084at2759"/>
<dbReference type="Gene3D" id="3.60.21.10">
    <property type="match status" value="1"/>
</dbReference>
<name>A0A0S4JJH3_BODSA</name>
<dbReference type="PANTHER" id="PTHR11668">
    <property type="entry name" value="SERINE/THREONINE PROTEIN PHOSPHATASE"/>
    <property type="match status" value="1"/>
</dbReference>
<sequence length="314" mass="35664">MTDRNASGATAGSSSAATTQLVQGLIDKMLLVKGNKMQKQILIKEDEIKTILTEVREVFMSQPMLLEIKPPVRICGDTHGQYYDLLRIFDKCGFPPHSNYLFLGDYVDRGKHSVETIILLYCYKILYKENFFLLRGNHECASINKMYGFFDDVKRRYNLKLFKNFTDVFNTMPVCCVISEKIICMHGGLSPDLTALKAVNDIERPCDVPDKGILCDLLWADPEDEVKGFLESDRGVSYLFGEDIVNDFLDMVDMDLIVRAHQVMERGYGFFASRQLVTIFSAPNYCGEFDNDAAVMNIDEKLQCSFLIIPANSQ</sequence>
<dbReference type="InterPro" id="IPR050341">
    <property type="entry name" value="PP1_catalytic_subunit"/>
</dbReference>
<dbReference type="InterPro" id="IPR006186">
    <property type="entry name" value="Ser/Thr-sp_prot-phosphatase"/>
</dbReference>
<feature type="domain" description="Serine/threonine specific protein phosphatases" evidence="10">
    <location>
        <begin position="134"/>
        <end position="139"/>
    </location>
</feature>
<evidence type="ECO:0000256" key="8">
    <source>
        <dbReference type="ARBA" id="ARBA00048336"/>
    </source>
</evidence>
<dbReference type="Pfam" id="PF00149">
    <property type="entry name" value="Metallophos"/>
    <property type="match status" value="1"/>
</dbReference>
<evidence type="ECO:0000313" key="11">
    <source>
        <dbReference type="EMBL" id="CUG90352.1"/>
    </source>
</evidence>
<gene>
    <name evidence="11" type="ORF">BSAL_26280</name>
</gene>
<accession>A0A0S4JJH3</accession>
<dbReference type="FunFam" id="3.60.21.10:FF:000047">
    <property type="entry name" value="Serine/threonine-protein phosphatase"/>
    <property type="match status" value="1"/>
</dbReference>
<dbReference type="SUPFAM" id="SSF56300">
    <property type="entry name" value="Metallo-dependent phosphatases"/>
    <property type="match status" value="1"/>
</dbReference>
<proteinExistence type="inferred from homology"/>
<dbReference type="AlphaFoldDB" id="A0A0S4JJH3"/>
<comment type="catalytic activity">
    <reaction evidence="7">
        <text>O-phospho-L-seryl-[protein] + H2O = L-seryl-[protein] + phosphate</text>
        <dbReference type="Rhea" id="RHEA:20629"/>
        <dbReference type="Rhea" id="RHEA-COMP:9863"/>
        <dbReference type="Rhea" id="RHEA-COMP:11604"/>
        <dbReference type="ChEBI" id="CHEBI:15377"/>
        <dbReference type="ChEBI" id="CHEBI:29999"/>
        <dbReference type="ChEBI" id="CHEBI:43474"/>
        <dbReference type="ChEBI" id="CHEBI:83421"/>
        <dbReference type="EC" id="3.1.3.16"/>
    </reaction>
</comment>
<evidence type="ECO:0000256" key="7">
    <source>
        <dbReference type="ARBA" id="ARBA00047761"/>
    </source>
</evidence>
<comment type="cofactor">
    <cofactor evidence="1">
        <name>Mn(2+)</name>
        <dbReference type="ChEBI" id="CHEBI:29035"/>
    </cofactor>
</comment>
<keyword evidence="4 9" id="KW-0378">Hydrolase</keyword>
<keyword evidence="6" id="KW-0464">Manganese</keyword>
<comment type="catalytic activity">
    <reaction evidence="8 9">
        <text>O-phospho-L-threonyl-[protein] + H2O = L-threonyl-[protein] + phosphate</text>
        <dbReference type="Rhea" id="RHEA:47004"/>
        <dbReference type="Rhea" id="RHEA-COMP:11060"/>
        <dbReference type="Rhea" id="RHEA-COMP:11605"/>
        <dbReference type="ChEBI" id="CHEBI:15377"/>
        <dbReference type="ChEBI" id="CHEBI:30013"/>
        <dbReference type="ChEBI" id="CHEBI:43474"/>
        <dbReference type="ChEBI" id="CHEBI:61977"/>
        <dbReference type="EC" id="3.1.3.16"/>
    </reaction>
</comment>
<dbReference type="InterPro" id="IPR004843">
    <property type="entry name" value="Calcineurin-like_PHP"/>
</dbReference>
<keyword evidence="5" id="KW-0904">Protein phosphatase</keyword>
<evidence type="ECO:0000259" key="10">
    <source>
        <dbReference type="PROSITE" id="PS00125"/>
    </source>
</evidence>
<evidence type="ECO:0000256" key="4">
    <source>
        <dbReference type="ARBA" id="ARBA00022801"/>
    </source>
</evidence>
<organism evidence="11 12">
    <name type="scientific">Bodo saltans</name>
    <name type="common">Flagellated protozoan</name>
    <dbReference type="NCBI Taxonomy" id="75058"/>
    <lineage>
        <taxon>Eukaryota</taxon>
        <taxon>Discoba</taxon>
        <taxon>Euglenozoa</taxon>
        <taxon>Kinetoplastea</taxon>
        <taxon>Metakinetoplastina</taxon>
        <taxon>Eubodonida</taxon>
        <taxon>Bodonidae</taxon>
        <taxon>Bodo</taxon>
    </lineage>
</organism>
<dbReference type="SMART" id="SM00156">
    <property type="entry name" value="PP2Ac"/>
    <property type="match status" value="1"/>
</dbReference>
<evidence type="ECO:0000256" key="5">
    <source>
        <dbReference type="ARBA" id="ARBA00022912"/>
    </source>
</evidence>
<evidence type="ECO:0000256" key="3">
    <source>
        <dbReference type="ARBA" id="ARBA00022723"/>
    </source>
</evidence>
<evidence type="ECO:0000256" key="9">
    <source>
        <dbReference type="RuleBase" id="RU004273"/>
    </source>
</evidence>
<reference evidence="12" key="1">
    <citation type="submission" date="2015-09" db="EMBL/GenBank/DDBJ databases">
        <authorList>
            <consortium name="Pathogen Informatics"/>
        </authorList>
    </citation>
    <scope>NUCLEOTIDE SEQUENCE [LARGE SCALE GENOMIC DNA]</scope>
    <source>
        <strain evidence="12">Lake Konstanz</strain>
    </source>
</reference>
<protein>
    <recommendedName>
        <fullName evidence="9">Serine/threonine-protein phosphatase</fullName>
        <ecNumber evidence="9">3.1.3.16</ecNumber>
    </recommendedName>
</protein>
<evidence type="ECO:0000256" key="1">
    <source>
        <dbReference type="ARBA" id="ARBA00001936"/>
    </source>
</evidence>
<dbReference type="PROSITE" id="PS00125">
    <property type="entry name" value="SER_THR_PHOSPHATASE"/>
    <property type="match status" value="1"/>
</dbReference>
<dbReference type="GO" id="GO:0005634">
    <property type="term" value="C:nucleus"/>
    <property type="evidence" value="ECO:0007669"/>
    <property type="project" value="TreeGrafter"/>
</dbReference>
<dbReference type="EMBL" id="CYKH01001815">
    <property type="protein sequence ID" value="CUG90352.1"/>
    <property type="molecule type" value="Genomic_DNA"/>
</dbReference>
<evidence type="ECO:0000256" key="2">
    <source>
        <dbReference type="ARBA" id="ARBA00005333"/>
    </source>
</evidence>
<dbReference type="OMA" id="RQDICTI"/>
<dbReference type="GO" id="GO:0046872">
    <property type="term" value="F:metal ion binding"/>
    <property type="evidence" value="ECO:0007669"/>
    <property type="project" value="UniProtKB-KW"/>
</dbReference>
<dbReference type="VEuPathDB" id="TriTrypDB:BSAL_26280"/>
<dbReference type="EC" id="3.1.3.16" evidence="9"/>
<dbReference type="PANTHER" id="PTHR11668:SF396">
    <property type="entry name" value="SERINE_THREONINE-PROTEIN PHOSPHATASE"/>
    <property type="match status" value="1"/>
</dbReference>
<dbReference type="GO" id="GO:0004722">
    <property type="term" value="F:protein serine/threonine phosphatase activity"/>
    <property type="evidence" value="ECO:0007669"/>
    <property type="project" value="UniProtKB-EC"/>
</dbReference>
<dbReference type="InterPro" id="IPR031675">
    <property type="entry name" value="STPPase_N"/>
</dbReference>
<evidence type="ECO:0000256" key="6">
    <source>
        <dbReference type="ARBA" id="ARBA00023211"/>
    </source>
</evidence>
<dbReference type="Proteomes" id="UP000051952">
    <property type="component" value="Unassembled WGS sequence"/>
</dbReference>
<keyword evidence="12" id="KW-1185">Reference proteome</keyword>
<dbReference type="PRINTS" id="PR00114">
    <property type="entry name" value="STPHPHTASE"/>
</dbReference>
<keyword evidence="3" id="KW-0479">Metal-binding</keyword>
<evidence type="ECO:0000313" key="12">
    <source>
        <dbReference type="Proteomes" id="UP000051952"/>
    </source>
</evidence>
<dbReference type="Pfam" id="PF16891">
    <property type="entry name" value="STPPase_N"/>
    <property type="match status" value="1"/>
</dbReference>
<comment type="similarity">
    <text evidence="2">Belongs to the PPP phosphatase family. PP-1 subfamily.</text>
</comment>
<dbReference type="InterPro" id="IPR029052">
    <property type="entry name" value="Metallo-depent_PP-like"/>
</dbReference>